<dbReference type="SUPFAM" id="SSF158472">
    <property type="entry name" value="HAMP domain-like"/>
    <property type="match status" value="1"/>
</dbReference>
<dbReference type="CDD" id="cd00082">
    <property type="entry name" value="HisKA"/>
    <property type="match status" value="1"/>
</dbReference>
<dbReference type="SMART" id="SM00304">
    <property type="entry name" value="HAMP"/>
    <property type="match status" value="1"/>
</dbReference>
<dbReference type="PROSITE" id="PS50885">
    <property type="entry name" value="HAMP"/>
    <property type="match status" value="1"/>
</dbReference>
<evidence type="ECO:0000256" key="7">
    <source>
        <dbReference type="ARBA" id="ARBA00022777"/>
    </source>
</evidence>
<dbReference type="Pfam" id="PF00672">
    <property type="entry name" value="HAMP"/>
    <property type="match status" value="1"/>
</dbReference>
<evidence type="ECO:0000256" key="11">
    <source>
        <dbReference type="SAM" id="Phobius"/>
    </source>
</evidence>
<evidence type="ECO:0000259" key="12">
    <source>
        <dbReference type="PROSITE" id="PS50109"/>
    </source>
</evidence>
<dbReference type="CDD" id="cd00075">
    <property type="entry name" value="HATPase"/>
    <property type="match status" value="1"/>
</dbReference>
<dbReference type="Gene3D" id="6.10.340.10">
    <property type="match status" value="1"/>
</dbReference>
<keyword evidence="7 14" id="KW-0418">Kinase</keyword>
<feature type="transmembrane region" description="Helical" evidence="11">
    <location>
        <begin position="157"/>
        <end position="179"/>
    </location>
</feature>
<dbReference type="GO" id="GO:0000155">
    <property type="term" value="F:phosphorelay sensor kinase activity"/>
    <property type="evidence" value="ECO:0007669"/>
    <property type="project" value="InterPro"/>
</dbReference>
<dbReference type="InterPro" id="IPR003661">
    <property type="entry name" value="HisK_dim/P_dom"/>
</dbReference>
<evidence type="ECO:0000256" key="3">
    <source>
        <dbReference type="ARBA" id="ARBA00012438"/>
    </source>
</evidence>
<dbReference type="STRING" id="1333998.M2A_1672"/>
<dbReference type="CDD" id="cd06225">
    <property type="entry name" value="HAMP"/>
    <property type="match status" value="1"/>
</dbReference>
<comment type="subcellular location">
    <subcellularLocation>
        <location evidence="2">Membrane</location>
    </subcellularLocation>
</comment>
<evidence type="ECO:0000313" key="15">
    <source>
        <dbReference type="Proteomes" id="UP000028702"/>
    </source>
</evidence>
<reference evidence="14 15" key="1">
    <citation type="submission" date="2014-07" db="EMBL/GenBank/DDBJ databases">
        <title>Tepidicaulis marinum gen. nov., sp. nov., a novel marine bacterium denitrifying nitrate to nitrous oxide strictly under microaerobic conditions.</title>
        <authorList>
            <person name="Takeuchi M."/>
            <person name="Yamagishi T."/>
            <person name="Kamagata Y."/>
            <person name="Oshima K."/>
            <person name="Hattori M."/>
            <person name="Katayama T."/>
            <person name="Hanada S."/>
            <person name="Tamaki H."/>
            <person name="Marumo K."/>
            <person name="Maeda H."/>
            <person name="Nedachi M."/>
            <person name="Iwasaki W."/>
            <person name="Suwa Y."/>
            <person name="Sakata S."/>
        </authorList>
    </citation>
    <scope>NUCLEOTIDE SEQUENCE [LARGE SCALE GENOMIC DNA]</scope>
    <source>
        <strain evidence="14 15">MA2</strain>
    </source>
</reference>
<evidence type="ECO:0000256" key="10">
    <source>
        <dbReference type="ARBA" id="ARBA00023136"/>
    </source>
</evidence>
<dbReference type="Pfam" id="PF00512">
    <property type="entry name" value="HisKA"/>
    <property type="match status" value="1"/>
</dbReference>
<keyword evidence="10 11" id="KW-0472">Membrane</keyword>
<feature type="transmembrane region" description="Helical" evidence="11">
    <location>
        <begin position="12"/>
        <end position="35"/>
    </location>
</feature>
<dbReference type="EC" id="2.7.13.3" evidence="3"/>
<evidence type="ECO:0000256" key="9">
    <source>
        <dbReference type="ARBA" id="ARBA00023012"/>
    </source>
</evidence>
<evidence type="ECO:0000256" key="2">
    <source>
        <dbReference type="ARBA" id="ARBA00004370"/>
    </source>
</evidence>
<keyword evidence="15" id="KW-1185">Reference proteome</keyword>
<proteinExistence type="predicted"/>
<dbReference type="InterPro" id="IPR003660">
    <property type="entry name" value="HAMP_dom"/>
</dbReference>
<dbReference type="RefSeq" id="WP_045445692.1">
    <property type="nucleotide sequence ID" value="NZ_BBIO01000007.1"/>
</dbReference>
<dbReference type="InterPro" id="IPR050428">
    <property type="entry name" value="TCS_sensor_his_kinase"/>
</dbReference>
<dbReference type="InterPro" id="IPR036890">
    <property type="entry name" value="HATPase_C_sf"/>
</dbReference>
<dbReference type="SUPFAM" id="SSF55874">
    <property type="entry name" value="ATPase domain of HSP90 chaperone/DNA topoisomerase II/histidine kinase"/>
    <property type="match status" value="1"/>
</dbReference>
<evidence type="ECO:0000256" key="8">
    <source>
        <dbReference type="ARBA" id="ARBA00022989"/>
    </source>
</evidence>
<evidence type="ECO:0000259" key="13">
    <source>
        <dbReference type="PROSITE" id="PS50885"/>
    </source>
</evidence>
<dbReference type="EMBL" id="BBIO01000007">
    <property type="protein sequence ID" value="GAK45173.1"/>
    <property type="molecule type" value="Genomic_DNA"/>
</dbReference>
<dbReference type="PROSITE" id="PS50109">
    <property type="entry name" value="HIS_KIN"/>
    <property type="match status" value="1"/>
</dbReference>
<keyword evidence="6 11" id="KW-0812">Transmembrane</keyword>
<dbReference type="PANTHER" id="PTHR45436:SF8">
    <property type="entry name" value="HISTIDINE KINASE"/>
    <property type="match status" value="1"/>
</dbReference>
<evidence type="ECO:0000256" key="1">
    <source>
        <dbReference type="ARBA" id="ARBA00000085"/>
    </source>
</evidence>
<dbReference type="Gene3D" id="3.30.565.10">
    <property type="entry name" value="Histidine kinase-like ATPase, C-terminal domain"/>
    <property type="match status" value="1"/>
</dbReference>
<name>A0A081BAV5_9HYPH</name>
<evidence type="ECO:0000256" key="5">
    <source>
        <dbReference type="ARBA" id="ARBA00022679"/>
    </source>
</evidence>
<gene>
    <name evidence="14" type="ORF">M2A_1672</name>
</gene>
<dbReference type="InterPro" id="IPR005467">
    <property type="entry name" value="His_kinase_dom"/>
</dbReference>
<dbReference type="SMART" id="SM00388">
    <property type="entry name" value="HisKA"/>
    <property type="match status" value="1"/>
</dbReference>
<sequence length="457" mass="49858">MLLTNLLKTSTFRLAVIYLALFVTSVIALLGYIYWNTAGFLARQTDQAVEAEIQGLAEQYAQGGLPLLVHTVIQRSRDPRQSLYLVLDPRGNVLAGNLDAKPAALQGPDGYVEFNYQRRTMEGVERHAARARYIELPEGFFLLVGRDVEERRNIESLITASLIWAVALTLGLGLIGGLIMSRNMLARLDDINRTSREIMRGDLARRIPVSGTGDELDQLAGNLNNMLEQIEALMMGMREVTDNVAHDLRSPLNRLRNRLEVTLMKPASEADYKEVLEKTISEADHLLTTFNALLSIARAEARSSRESMVDVDVSALVLDAVELYEPVAEEANLTLKAEVPSGLKLFANREILSQAIANLIDNAIKHGRKGEDGGEITVTAALSQGRVVLSVADNGPGIPEADRARVLERFVRLEASRNTPGSGLGLSLAAAAARLHNGQIELSDAGPGLRVTLSLPV</sequence>
<dbReference type="eggNOG" id="COG2205">
    <property type="taxonomic scope" value="Bacteria"/>
</dbReference>
<comment type="catalytic activity">
    <reaction evidence="1">
        <text>ATP + protein L-histidine = ADP + protein N-phospho-L-histidine.</text>
        <dbReference type="EC" id="2.7.13.3"/>
    </reaction>
</comment>
<dbReference type="PANTHER" id="PTHR45436">
    <property type="entry name" value="SENSOR HISTIDINE KINASE YKOH"/>
    <property type="match status" value="1"/>
</dbReference>
<dbReference type="GO" id="GO:0005886">
    <property type="term" value="C:plasma membrane"/>
    <property type="evidence" value="ECO:0007669"/>
    <property type="project" value="TreeGrafter"/>
</dbReference>
<dbReference type="SUPFAM" id="SSF47384">
    <property type="entry name" value="Homodimeric domain of signal transducing histidine kinase"/>
    <property type="match status" value="1"/>
</dbReference>
<evidence type="ECO:0000256" key="4">
    <source>
        <dbReference type="ARBA" id="ARBA00022553"/>
    </source>
</evidence>
<keyword evidence="4" id="KW-0597">Phosphoprotein</keyword>
<dbReference type="SMART" id="SM00387">
    <property type="entry name" value="HATPase_c"/>
    <property type="match status" value="1"/>
</dbReference>
<keyword evidence="9" id="KW-0902">Two-component regulatory system</keyword>
<dbReference type="InterPro" id="IPR036097">
    <property type="entry name" value="HisK_dim/P_sf"/>
</dbReference>
<dbReference type="Pfam" id="PF02518">
    <property type="entry name" value="HATPase_c"/>
    <property type="match status" value="1"/>
</dbReference>
<accession>A0A081BAV5</accession>
<keyword evidence="5" id="KW-0808">Transferase</keyword>
<dbReference type="PRINTS" id="PR00344">
    <property type="entry name" value="BCTRLSENSOR"/>
</dbReference>
<evidence type="ECO:0000313" key="14">
    <source>
        <dbReference type="EMBL" id="GAK45173.1"/>
    </source>
</evidence>
<comment type="caution">
    <text evidence="14">The sequence shown here is derived from an EMBL/GenBank/DDBJ whole genome shotgun (WGS) entry which is preliminary data.</text>
</comment>
<keyword evidence="8 11" id="KW-1133">Transmembrane helix</keyword>
<feature type="domain" description="HAMP" evidence="13">
    <location>
        <begin position="182"/>
        <end position="235"/>
    </location>
</feature>
<protein>
    <recommendedName>
        <fullName evidence="3">histidine kinase</fullName>
        <ecNumber evidence="3">2.7.13.3</ecNumber>
    </recommendedName>
</protein>
<dbReference type="eggNOG" id="COG2770">
    <property type="taxonomic scope" value="Bacteria"/>
</dbReference>
<dbReference type="AlphaFoldDB" id="A0A081BAV5"/>
<organism evidence="14 15">
    <name type="scientific">Tepidicaulis marinus</name>
    <dbReference type="NCBI Taxonomy" id="1333998"/>
    <lineage>
        <taxon>Bacteria</taxon>
        <taxon>Pseudomonadati</taxon>
        <taxon>Pseudomonadota</taxon>
        <taxon>Alphaproteobacteria</taxon>
        <taxon>Hyphomicrobiales</taxon>
        <taxon>Parvibaculaceae</taxon>
        <taxon>Tepidicaulis</taxon>
    </lineage>
</organism>
<dbReference type="Gene3D" id="1.10.287.130">
    <property type="match status" value="1"/>
</dbReference>
<dbReference type="Proteomes" id="UP000028702">
    <property type="component" value="Unassembled WGS sequence"/>
</dbReference>
<dbReference type="InterPro" id="IPR003594">
    <property type="entry name" value="HATPase_dom"/>
</dbReference>
<dbReference type="InterPro" id="IPR004358">
    <property type="entry name" value="Sig_transdc_His_kin-like_C"/>
</dbReference>
<feature type="domain" description="Histidine kinase" evidence="12">
    <location>
        <begin position="243"/>
        <end position="457"/>
    </location>
</feature>
<evidence type="ECO:0000256" key="6">
    <source>
        <dbReference type="ARBA" id="ARBA00022692"/>
    </source>
</evidence>